<reference evidence="1" key="1">
    <citation type="journal article" date="2024" name="Gigascience">
        <title>Chromosome-level genome of the poultry shaft louse Menopon gallinae provides insight into the host-switching and adaptive evolution of parasitic lice.</title>
        <authorList>
            <person name="Xu Y."/>
            <person name="Ma L."/>
            <person name="Liu S."/>
            <person name="Liang Y."/>
            <person name="Liu Q."/>
            <person name="He Z."/>
            <person name="Tian L."/>
            <person name="Duan Y."/>
            <person name="Cai W."/>
            <person name="Li H."/>
            <person name="Song F."/>
        </authorList>
    </citation>
    <scope>NUCLEOTIDE SEQUENCE</scope>
    <source>
        <strain evidence="1">Cailab_2023a</strain>
    </source>
</reference>
<dbReference type="InterPro" id="IPR036919">
    <property type="entry name" value="Ribo_uL30_ferredoxin-like_sf"/>
</dbReference>
<dbReference type="GO" id="GO:0006412">
    <property type="term" value="P:translation"/>
    <property type="evidence" value="ECO:0007669"/>
    <property type="project" value="InterPro"/>
</dbReference>
<dbReference type="AlphaFoldDB" id="A0AAW2ICZ9"/>
<evidence type="ECO:0008006" key="2">
    <source>
        <dbReference type="Google" id="ProtNLM"/>
    </source>
</evidence>
<dbReference type="PANTHER" id="PTHR15892:SF2">
    <property type="entry name" value="LARGE RIBOSOMAL SUBUNIT PROTEIN UL30M"/>
    <property type="match status" value="1"/>
</dbReference>
<protein>
    <recommendedName>
        <fullName evidence="2">39S ribosomal protein L30, mitochondrial</fullName>
    </recommendedName>
</protein>
<dbReference type="GO" id="GO:0005739">
    <property type="term" value="C:mitochondrion"/>
    <property type="evidence" value="ECO:0007669"/>
    <property type="project" value="TreeGrafter"/>
</dbReference>
<evidence type="ECO:0000313" key="1">
    <source>
        <dbReference type="EMBL" id="KAL0279653.1"/>
    </source>
</evidence>
<comment type="caution">
    <text evidence="1">The sequence shown here is derived from an EMBL/GenBank/DDBJ whole genome shotgun (WGS) entry which is preliminary data.</text>
</comment>
<organism evidence="1">
    <name type="scientific">Menopon gallinae</name>
    <name type="common">poultry shaft louse</name>
    <dbReference type="NCBI Taxonomy" id="328185"/>
    <lineage>
        <taxon>Eukaryota</taxon>
        <taxon>Metazoa</taxon>
        <taxon>Ecdysozoa</taxon>
        <taxon>Arthropoda</taxon>
        <taxon>Hexapoda</taxon>
        <taxon>Insecta</taxon>
        <taxon>Pterygota</taxon>
        <taxon>Neoptera</taxon>
        <taxon>Paraneoptera</taxon>
        <taxon>Psocodea</taxon>
        <taxon>Troctomorpha</taxon>
        <taxon>Phthiraptera</taxon>
        <taxon>Amblycera</taxon>
        <taxon>Menoponidae</taxon>
        <taxon>Menopon</taxon>
    </lineage>
</organism>
<dbReference type="InterPro" id="IPR005996">
    <property type="entry name" value="Ribosomal_uL30_bac-type"/>
</dbReference>
<dbReference type="GO" id="GO:0003735">
    <property type="term" value="F:structural constituent of ribosome"/>
    <property type="evidence" value="ECO:0007669"/>
    <property type="project" value="InterPro"/>
</dbReference>
<sequence length="188" mass="21917">MESLRKLLNTTKSVSFTQIRTLIRKPPLPEEGGIKYFGFTYYPRSPDFKDPPYDPTKLFLVRRIKRMKGLNPIERSIMEKLNIDGKPHKFQNIAVVKNIPEVNASLWKVKHLVKITPIRIVNGLPKDGDFKGTYLRDNGEFIVSRKVQVDPKVVEAHEKFHNDKNKFDGATMRKYLKQRWDCPYTGDV</sequence>
<dbReference type="EMBL" id="JARGDH010000001">
    <property type="protein sequence ID" value="KAL0279653.1"/>
    <property type="molecule type" value="Genomic_DNA"/>
</dbReference>
<dbReference type="SUPFAM" id="SSF55129">
    <property type="entry name" value="Ribosomal protein L30p/L7e"/>
    <property type="match status" value="1"/>
</dbReference>
<dbReference type="GO" id="GO:0015934">
    <property type="term" value="C:large ribosomal subunit"/>
    <property type="evidence" value="ECO:0007669"/>
    <property type="project" value="InterPro"/>
</dbReference>
<accession>A0AAW2ICZ9</accession>
<proteinExistence type="predicted"/>
<dbReference type="PANTHER" id="PTHR15892">
    <property type="entry name" value="MITOCHONDRIAL RIBOSOMAL PROTEIN L30"/>
    <property type="match status" value="1"/>
</dbReference>
<gene>
    <name evidence="1" type="ORF">PYX00_001159</name>
</gene>
<name>A0AAW2ICZ9_9NEOP</name>